<evidence type="ECO:0000259" key="5">
    <source>
        <dbReference type="PROSITE" id="PS50837"/>
    </source>
</evidence>
<dbReference type="EMBL" id="JAOQAZ010000008">
    <property type="protein sequence ID" value="KAJ4264358.1"/>
    <property type="molecule type" value="Genomic_DNA"/>
</dbReference>
<gene>
    <name evidence="6" type="ORF">NW762_005556</name>
</gene>
<dbReference type="PROSITE" id="PS50837">
    <property type="entry name" value="NACHT"/>
    <property type="match status" value="1"/>
</dbReference>
<dbReference type="InterPro" id="IPR019775">
    <property type="entry name" value="WD40_repeat_CS"/>
</dbReference>
<dbReference type="Pfam" id="PF22939">
    <property type="entry name" value="WHD_GPIID"/>
    <property type="match status" value="1"/>
</dbReference>
<dbReference type="InterPro" id="IPR027417">
    <property type="entry name" value="P-loop_NTPase"/>
</dbReference>
<dbReference type="InterPro" id="IPR001680">
    <property type="entry name" value="WD40_rpt"/>
</dbReference>
<keyword evidence="7" id="KW-1185">Reference proteome</keyword>
<dbReference type="InterPro" id="IPR007111">
    <property type="entry name" value="NACHT_NTPase"/>
</dbReference>
<dbReference type="InterPro" id="IPR054471">
    <property type="entry name" value="GPIID_WHD"/>
</dbReference>
<evidence type="ECO:0000256" key="3">
    <source>
        <dbReference type="PROSITE-ProRule" id="PRU00221"/>
    </source>
</evidence>
<evidence type="ECO:0000256" key="1">
    <source>
        <dbReference type="ARBA" id="ARBA00022574"/>
    </source>
</evidence>
<dbReference type="InterPro" id="IPR015943">
    <property type="entry name" value="WD40/YVTN_repeat-like_dom_sf"/>
</dbReference>
<evidence type="ECO:0000313" key="7">
    <source>
        <dbReference type="Proteomes" id="UP001152049"/>
    </source>
</evidence>
<dbReference type="OrthoDB" id="538223at2759"/>
<comment type="caution">
    <text evidence="6">The sequence shown here is derived from an EMBL/GenBank/DDBJ whole genome shotgun (WGS) entry which is preliminary data.</text>
</comment>
<sequence>MTSLLSKANQGPSSGPVNIAHTVNTAGQSRVHIGNVYINDAEQTALRCLFTTNPSHDKKRIESTKGGLLGDCYQWILDAREYRRWAQEPYSGLFWIKGGPGKGKTMLACGIIDELDISYQLSKTGSTQGLKSPVLTFFFCQATDDRLNHATAVLRGLLYLLIVQVPSLTSHIQEKFDHAGKSLFEGANSWVALSEIFMGIIEDPILPPCTLIIDALDECGSGLPELLDLIRTTASSTTACIKWAVTSRNKLNIEEKLNSMPGCVQVNLEHHRDSITLSLQSFIRHRVKQLAQEKKYSSKLRGEIEDILMRKAGDTFLWAALSCQELSKVAPWNAISKLQGLPSGLDALFWRMVDEICSSEDAHLLKQILGLACVAYRPLSLDELGALVDFCEDHVTWIEEIVKACGSFLSVRDHIVYFVHQSAKDFLVNEAFHKPLNLTIREEHRKVYSKSLQLFAKTLTYNIYKLQDEMALIKDVVQPHDDPLSSASYSCLYWIDHLCAYMPGAEETPYPLTADEEPSLNHFFRTKFLNWLEALSLQASISQGIRSMLNLKSRLDGSNAGKELQDIVNDTTRYIRYHKEDIEVSPLQAYMSLALTPLQSETRRAYRQSIPSCVTVKAGAEDHWDACLQTLEGHKSAVKAVAVSPDSQRIASVDGDGYIKIWDSTTGECLKTIATGQAITHLAYKSSSGLLFFVSQTEKEISWTAADTASAQIIRDTRIPVEEGPGKQKQKLKHSSFSPDLEQVALFFDLDDHFYIVELETGKYLHKLRCTRGRDVVGFSPDHRYVAMRCMDEMLNTSLKVCDVVSGDFISTLILPEGSYQSLDDVKSFAFSADSNLLITTGDFNCNRLWDVKTGQCLHKLVDCMRYRPWVGFGPDGQIAAFADKKRIEVRNTQGQLVQILRGHSSDVNFMAFSPDGKLLVSASEDGTVKLWDLAFKDTAEENTQFKCENIFLSPDSRTAVAASERGELQVWDVMQAQCRYLGNDKGKPIENAVFTPDSRRLVSYLQRSNTVTTWDLDPELPEPKESRQVKGVMTTINHGHWVQAVDCSSELVVTVAYDDFVRVWYLGQGVARHRREGWPSGVMVSPNSELAVFWDSDQFWTWHLPYGGQETHLFGGHCHRIPMIFSPNSKRLLTCPGEESLTIWDTFSGDSVCELSVHVAVARFSPDSQRLAALVPLSDGYAVKIWDISSGDCVRSLDVDDAFDLRTLWQTAASSRMLGLTRDGSWITRNNRRIFRVPVEFRNSNKKGNRNRFRLGENCAVFCSNKDNTVILHFN</sequence>
<feature type="region of interest" description="Disordered" evidence="4">
    <location>
        <begin position="1"/>
        <end position="20"/>
    </location>
</feature>
<feature type="domain" description="NACHT" evidence="5">
    <location>
        <begin position="92"/>
        <end position="248"/>
    </location>
</feature>
<dbReference type="PROSITE" id="PS50294">
    <property type="entry name" value="WD_REPEATS_REGION"/>
    <property type="match status" value="2"/>
</dbReference>
<dbReference type="Pfam" id="PF00400">
    <property type="entry name" value="WD40"/>
    <property type="match status" value="2"/>
</dbReference>
<dbReference type="Gene3D" id="2.130.10.10">
    <property type="entry name" value="YVTN repeat-like/Quinoprotein amine dehydrogenase"/>
    <property type="match status" value="4"/>
</dbReference>
<dbReference type="PANTHER" id="PTHR10039">
    <property type="entry name" value="AMELOGENIN"/>
    <property type="match status" value="1"/>
</dbReference>
<feature type="repeat" description="WD" evidence="3">
    <location>
        <begin position="631"/>
        <end position="672"/>
    </location>
</feature>
<dbReference type="Proteomes" id="UP001152049">
    <property type="component" value="Unassembled WGS sequence"/>
</dbReference>
<evidence type="ECO:0000256" key="4">
    <source>
        <dbReference type="SAM" id="MobiDB-lite"/>
    </source>
</evidence>
<dbReference type="SUPFAM" id="SSF50998">
    <property type="entry name" value="Quinoprotein alcohol dehydrogenase-like"/>
    <property type="match status" value="2"/>
</dbReference>
<keyword evidence="2" id="KW-0677">Repeat</keyword>
<dbReference type="SUPFAM" id="SSF52540">
    <property type="entry name" value="P-loop containing nucleoside triphosphate hydrolases"/>
    <property type="match status" value="1"/>
</dbReference>
<keyword evidence="1 3" id="KW-0853">WD repeat</keyword>
<name>A0A9W8S3W2_9HYPO</name>
<dbReference type="PROSITE" id="PS50082">
    <property type="entry name" value="WD_REPEATS_2"/>
    <property type="match status" value="2"/>
</dbReference>
<evidence type="ECO:0000313" key="6">
    <source>
        <dbReference type="EMBL" id="KAJ4264358.1"/>
    </source>
</evidence>
<protein>
    <recommendedName>
        <fullName evidence="5">NACHT domain-containing protein</fullName>
    </recommendedName>
</protein>
<dbReference type="AlphaFoldDB" id="A0A9W8S3W2"/>
<reference evidence="6" key="1">
    <citation type="submission" date="2022-09" db="EMBL/GenBank/DDBJ databases">
        <title>Fusarium specimens isolated from Avocado Roots.</title>
        <authorList>
            <person name="Stajich J."/>
            <person name="Roper C."/>
            <person name="Heimlech-Rivalta G."/>
        </authorList>
    </citation>
    <scope>NUCLEOTIDE SEQUENCE</scope>
    <source>
        <strain evidence="6">CF00136</strain>
    </source>
</reference>
<proteinExistence type="predicted"/>
<feature type="repeat" description="WD" evidence="3">
    <location>
        <begin position="901"/>
        <end position="942"/>
    </location>
</feature>
<dbReference type="InterPro" id="IPR056884">
    <property type="entry name" value="NPHP3-like_N"/>
</dbReference>
<organism evidence="6 7">
    <name type="scientific">Fusarium torreyae</name>
    <dbReference type="NCBI Taxonomy" id="1237075"/>
    <lineage>
        <taxon>Eukaryota</taxon>
        <taxon>Fungi</taxon>
        <taxon>Dikarya</taxon>
        <taxon>Ascomycota</taxon>
        <taxon>Pezizomycotina</taxon>
        <taxon>Sordariomycetes</taxon>
        <taxon>Hypocreomycetidae</taxon>
        <taxon>Hypocreales</taxon>
        <taxon>Nectriaceae</taxon>
        <taxon>Fusarium</taxon>
    </lineage>
</organism>
<dbReference type="SMART" id="SM00320">
    <property type="entry name" value="WD40"/>
    <property type="match status" value="7"/>
</dbReference>
<dbReference type="Pfam" id="PF24883">
    <property type="entry name" value="NPHP3_N"/>
    <property type="match status" value="1"/>
</dbReference>
<accession>A0A9W8S3W2</accession>
<evidence type="ECO:0000256" key="2">
    <source>
        <dbReference type="ARBA" id="ARBA00022737"/>
    </source>
</evidence>
<dbReference type="InterPro" id="IPR011047">
    <property type="entry name" value="Quinoprotein_ADH-like_sf"/>
</dbReference>
<dbReference type="PROSITE" id="PS00678">
    <property type="entry name" value="WD_REPEATS_1"/>
    <property type="match status" value="2"/>
</dbReference>